<protein>
    <submittedName>
        <fullName evidence="1">Uncharacterized protein</fullName>
    </submittedName>
</protein>
<gene>
    <name evidence="1" type="ORF">I4F81_009857</name>
</gene>
<accession>A0ACC3CAN7</accession>
<proteinExistence type="predicted"/>
<sequence length="129" mass="13937">MTGAGDIFSVQGTRGRWRRLCTQHRPPLPAVSLPIVAAVTTGARGGRATATIRGTSAPCFLRLQLLSPWRERGGGVERKFPHRSRHDRAHRGEGATLRSPRRSSRPPMGEGDSATGRPSVNTILLPLPS</sequence>
<dbReference type="EMBL" id="CM020620">
    <property type="protein sequence ID" value="KAK1867349.1"/>
    <property type="molecule type" value="Genomic_DNA"/>
</dbReference>
<dbReference type="Proteomes" id="UP000798662">
    <property type="component" value="Chromosome 3"/>
</dbReference>
<name>A0ACC3CAN7_PYRYE</name>
<reference evidence="1" key="1">
    <citation type="submission" date="2019-11" db="EMBL/GenBank/DDBJ databases">
        <title>Nori genome reveals adaptations in red seaweeds to the harsh intertidal environment.</title>
        <authorList>
            <person name="Wang D."/>
            <person name="Mao Y."/>
        </authorList>
    </citation>
    <scope>NUCLEOTIDE SEQUENCE</scope>
    <source>
        <tissue evidence="1">Gametophyte</tissue>
    </source>
</reference>
<keyword evidence="2" id="KW-1185">Reference proteome</keyword>
<comment type="caution">
    <text evidence="1">The sequence shown here is derived from an EMBL/GenBank/DDBJ whole genome shotgun (WGS) entry which is preliminary data.</text>
</comment>
<organism evidence="1 2">
    <name type="scientific">Pyropia yezoensis</name>
    <name type="common">Susabi-nori</name>
    <name type="synonym">Porphyra yezoensis</name>
    <dbReference type="NCBI Taxonomy" id="2788"/>
    <lineage>
        <taxon>Eukaryota</taxon>
        <taxon>Rhodophyta</taxon>
        <taxon>Bangiophyceae</taxon>
        <taxon>Bangiales</taxon>
        <taxon>Bangiaceae</taxon>
        <taxon>Pyropia</taxon>
    </lineage>
</organism>
<evidence type="ECO:0000313" key="1">
    <source>
        <dbReference type="EMBL" id="KAK1867349.1"/>
    </source>
</evidence>
<evidence type="ECO:0000313" key="2">
    <source>
        <dbReference type="Proteomes" id="UP000798662"/>
    </source>
</evidence>